<feature type="domain" description="FAD-binding FR-type" evidence="1">
    <location>
        <begin position="10"/>
        <end position="140"/>
    </location>
</feature>
<dbReference type="Gene3D" id="3.40.50.80">
    <property type="entry name" value="Nucleotide-binding domain of ferredoxin-NADP reductase (FNR) module"/>
    <property type="match status" value="1"/>
</dbReference>
<dbReference type="InterPro" id="IPR017927">
    <property type="entry name" value="FAD-bd_FR_type"/>
</dbReference>
<gene>
    <name evidence="2" type="ORF">GCM10017579_31910</name>
</gene>
<dbReference type="InterPro" id="IPR039261">
    <property type="entry name" value="FNR_nucleotide-bd"/>
</dbReference>
<dbReference type="InterPro" id="IPR039374">
    <property type="entry name" value="SIP_fam"/>
</dbReference>
<dbReference type="InterPro" id="IPR017938">
    <property type="entry name" value="Riboflavin_synthase-like_b-brl"/>
</dbReference>
<organism evidence="2 3">
    <name type="scientific">Nocardioides luteus</name>
    <dbReference type="NCBI Taxonomy" id="1844"/>
    <lineage>
        <taxon>Bacteria</taxon>
        <taxon>Bacillati</taxon>
        <taxon>Actinomycetota</taxon>
        <taxon>Actinomycetes</taxon>
        <taxon>Propionibacteriales</taxon>
        <taxon>Nocardioidaceae</taxon>
        <taxon>Nocardioides</taxon>
    </lineage>
</organism>
<sequence>MGFNEGRRLKGLYAAEVLHNKQVTPHMVRLTLTGDDLRRLPQRGFDQWFRLFLPRPGGVATNFDVVPEKLGTIDYLKYVRHADRPPLRNYTVREHRPELGEIDVDFVAHGDDGIAGPWARGAQPGERVVLMDQGTGFDYAADASFHLLAGDESALPAILGILRDMPRDARGLAIIEIPDMADVQDVTAPEGVEVRWVARGDSGEQPGAPALAAVKAFTPEAPATLSAYLAGERTLPAEGRRHLVSLGVPKSRITFSGYWRIGKAQA</sequence>
<evidence type="ECO:0000313" key="2">
    <source>
        <dbReference type="EMBL" id="GLJ69155.1"/>
    </source>
</evidence>
<dbReference type="InterPro" id="IPR013113">
    <property type="entry name" value="SIP_FAD-bd"/>
</dbReference>
<reference evidence="2" key="2">
    <citation type="submission" date="2023-01" db="EMBL/GenBank/DDBJ databases">
        <authorList>
            <person name="Sun Q."/>
            <person name="Evtushenko L."/>
        </authorList>
    </citation>
    <scope>NUCLEOTIDE SEQUENCE</scope>
    <source>
        <strain evidence="2">VKM Ac-1246</strain>
    </source>
</reference>
<dbReference type="RefSeq" id="WP_189117621.1">
    <property type="nucleotide sequence ID" value="NZ_BMRK01000003.1"/>
</dbReference>
<evidence type="ECO:0000313" key="3">
    <source>
        <dbReference type="Proteomes" id="UP001142292"/>
    </source>
</evidence>
<evidence type="ECO:0000259" key="1">
    <source>
        <dbReference type="PROSITE" id="PS51384"/>
    </source>
</evidence>
<dbReference type="InterPro" id="IPR007037">
    <property type="entry name" value="SIP_rossman_dom"/>
</dbReference>
<keyword evidence="3" id="KW-1185">Reference proteome</keyword>
<dbReference type="PROSITE" id="PS51384">
    <property type="entry name" value="FAD_FR"/>
    <property type="match status" value="1"/>
</dbReference>
<name>A0ABQ5SYP1_9ACTN</name>
<dbReference type="Gene3D" id="2.40.30.10">
    <property type="entry name" value="Translation factors"/>
    <property type="match status" value="1"/>
</dbReference>
<dbReference type="PANTHER" id="PTHR30157">
    <property type="entry name" value="FERRIC REDUCTASE, NADPH-DEPENDENT"/>
    <property type="match status" value="1"/>
</dbReference>
<proteinExistence type="predicted"/>
<protein>
    <submittedName>
        <fullName evidence="2">Siderophore-interacting protein</fullName>
    </submittedName>
</protein>
<accession>A0ABQ5SYP1</accession>
<dbReference type="Proteomes" id="UP001142292">
    <property type="component" value="Unassembled WGS sequence"/>
</dbReference>
<comment type="caution">
    <text evidence="2">The sequence shown here is derived from an EMBL/GenBank/DDBJ whole genome shotgun (WGS) entry which is preliminary data.</text>
</comment>
<dbReference type="CDD" id="cd06193">
    <property type="entry name" value="siderophore_interacting"/>
    <property type="match status" value="1"/>
</dbReference>
<dbReference type="SUPFAM" id="SSF63380">
    <property type="entry name" value="Riboflavin synthase domain-like"/>
    <property type="match status" value="1"/>
</dbReference>
<dbReference type="Pfam" id="PF08021">
    <property type="entry name" value="FAD_binding_9"/>
    <property type="match status" value="1"/>
</dbReference>
<dbReference type="PANTHER" id="PTHR30157:SF0">
    <property type="entry name" value="NADPH-DEPENDENT FERRIC-CHELATE REDUCTASE"/>
    <property type="match status" value="1"/>
</dbReference>
<reference evidence="2" key="1">
    <citation type="journal article" date="2014" name="Int. J. Syst. Evol. Microbiol.">
        <title>Complete genome of a new Firmicutes species belonging to the dominant human colonic microbiota ('Ruminococcus bicirculans') reveals two chromosomes and a selective capacity to utilize plant glucans.</title>
        <authorList>
            <consortium name="NISC Comparative Sequencing Program"/>
            <person name="Wegmann U."/>
            <person name="Louis P."/>
            <person name="Goesmann A."/>
            <person name="Henrissat B."/>
            <person name="Duncan S.H."/>
            <person name="Flint H.J."/>
        </authorList>
    </citation>
    <scope>NUCLEOTIDE SEQUENCE</scope>
    <source>
        <strain evidence="2">VKM Ac-1246</strain>
    </source>
</reference>
<dbReference type="EMBL" id="BSEL01000005">
    <property type="protein sequence ID" value="GLJ69155.1"/>
    <property type="molecule type" value="Genomic_DNA"/>
</dbReference>
<dbReference type="Pfam" id="PF04954">
    <property type="entry name" value="SIP"/>
    <property type="match status" value="1"/>
</dbReference>